<dbReference type="SMART" id="SM00283">
    <property type="entry name" value="MA"/>
    <property type="match status" value="1"/>
</dbReference>
<evidence type="ECO:0000256" key="2">
    <source>
        <dbReference type="PROSITE-ProRule" id="PRU00284"/>
    </source>
</evidence>
<dbReference type="Pfam" id="PF00015">
    <property type="entry name" value="MCPsignal"/>
    <property type="match status" value="1"/>
</dbReference>
<reference evidence="7 8" key="1">
    <citation type="submission" date="2016-11" db="EMBL/GenBank/DDBJ databases">
        <authorList>
            <person name="Jaros S."/>
            <person name="Januszkiewicz K."/>
            <person name="Wedrychowicz H."/>
        </authorList>
    </citation>
    <scope>NUCLEOTIDE SEQUENCE [LARGE SCALE GENOMIC DNA]</scope>
    <source>
        <strain evidence="7 8">DSM 21864</strain>
    </source>
</reference>
<dbReference type="SUPFAM" id="SSF58104">
    <property type="entry name" value="Methyl-accepting chemotaxis protein (MCP) signaling domain"/>
    <property type="match status" value="1"/>
</dbReference>
<evidence type="ECO:0000313" key="8">
    <source>
        <dbReference type="Proteomes" id="UP000184080"/>
    </source>
</evidence>
<accession>A0A1M6GYR9</accession>
<dbReference type="PROSITE" id="PS50111">
    <property type="entry name" value="CHEMOTAXIS_TRANSDUC_2"/>
    <property type="match status" value="1"/>
</dbReference>
<feature type="transmembrane region" description="Helical" evidence="4">
    <location>
        <begin position="303"/>
        <end position="326"/>
    </location>
</feature>
<evidence type="ECO:0000313" key="7">
    <source>
        <dbReference type="EMBL" id="SHJ15056.1"/>
    </source>
</evidence>
<dbReference type="OrthoDB" id="9804955at2"/>
<organism evidence="7 8">
    <name type="scientific">Clostridium amylolyticum</name>
    <dbReference type="NCBI Taxonomy" id="1121298"/>
    <lineage>
        <taxon>Bacteria</taxon>
        <taxon>Bacillati</taxon>
        <taxon>Bacillota</taxon>
        <taxon>Clostridia</taxon>
        <taxon>Eubacteriales</taxon>
        <taxon>Clostridiaceae</taxon>
        <taxon>Clostridium</taxon>
    </lineage>
</organism>
<keyword evidence="8" id="KW-1185">Reference proteome</keyword>
<proteinExistence type="predicted"/>
<keyword evidence="4" id="KW-0472">Membrane</keyword>
<dbReference type="Gene3D" id="1.10.287.950">
    <property type="entry name" value="Methyl-accepting chemotaxis protein"/>
    <property type="match status" value="1"/>
</dbReference>
<name>A0A1M6GYR9_9CLOT</name>
<dbReference type="AlphaFoldDB" id="A0A1M6GYR9"/>
<dbReference type="RefSeq" id="WP_073006617.1">
    <property type="nucleotide sequence ID" value="NZ_FQZO01000003.1"/>
</dbReference>
<dbReference type="CDD" id="cd12913">
    <property type="entry name" value="PDC1_MCP_like"/>
    <property type="match status" value="1"/>
</dbReference>
<dbReference type="GO" id="GO:0007165">
    <property type="term" value="P:signal transduction"/>
    <property type="evidence" value="ECO:0007669"/>
    <property type="project" value="UniProtKB-KW"/>
</dbReference>
<dbReference type="Pfam" id="PF22673">
    <property type="entry name" value="MCP-like_PDC_1"/>
    <property type="match status" value="1"/>
</dbReference>
<evidence type="ECO:0000256" key="3">
    <source>
        <dbReference type="SAM" id="Coils"/>
    </source>
</evidence>
<evidence type="ECO:0000256" key="4">
    <source>
        <dbReference type="SAM" id="Phobius"/>
    </source>
</evidence>
<evidence type="ECO:0000256" key="5">
    <source>
        <dbReference type="SAM" id="SignalP"/>
    </source>
</evidence>
<protein>
    <submittedName>
        <fullName evidence="7">Methyl-accepting chemotaxis sensory transducer with Cache sensor</fullName>
    </submittedName>
</protein>
<dbReference type="PANTHER" id="PTHR32089:SF112">
    <property type="entry name" value="LYSOZYME-LIKE PROTEIN-RELATED"/>
    <property type="match status" value="1"/>
</dbReference>
<dbReference type="Gene3D" id="3.30.450.20">
    <property type="entry name" value="PAS domain"/>
    <property type="match status" value="2"/>
</dbReference>
<feature type="domain" description="Methyl-accepting transducer" evidence="6">
    <location>
        <begin position="404"/>
        <end position="661"/>
    </location>
</feature>
<keyword evidence="3" id="KW-0175">Coiled coil</keyword>
<dbReference type="CDD" id="cd12912">
    <property type="entry name" value="PDC2_MCP_like"/>
    <property type="match status" value="1"/>
</dbReference>
<dbReference type="Gene3D" id="6.10.340.10">
    <property type="match status" value="1"/>
</dbReference>
<dbReference type="STRING" id="1121298.SAMN05444401_2298"/>
<keyword evidence="4" id="KW-0812">Transmembrane</keyword>
<dbReference type="Proteomes" id="UP000184080">
    <property type="component" value="Unassembled WGS sequence"/>
</dbReference>
<keyword evidence="1 2" id="KW-0807">Transducer</keyword>
<keyword evidence="5" id="KW-0732">Signal</keyword>
<keyword evidence="4" id="KW-1133">Transmembrane helix</keyword>
<feature type="chain" id="PRO_5012025417" evidence="5">
    <location>
        <begin position="27"/>
        <end position="690"/>
    </location>
</feature>
<sequence>MKKISNKITIAIIACTVIVSTTVAVASTIISMNSIKTESQEKMKSVAEANAKDFDKTLIKVTATADSLSKTLESIVDVNKLSTNKNSYENEIRYLISNYCESNKDFAGAFVIFDPSITKEVKEYIMQDGDNKGIFEFTKERDLDKYTPENKDLKWFYNTINNNNANWSEPYIDSSTQLQLITYSVPIHKDGVAIGVAGVNMTLKYFKDSIESMNLYKSGYGFLLNDTFKFLIHNKYGTNDSLSTVENGHYKTLEDDIKSNANGDTTASMEGNKYNLAFSRMSNQWTFVVAVPENEIYAPITRLAIIIGILIILGTLVAAATAIVLANRMSDTIKAVTEVLGKTSDLDLINYETKEINKALRQKDEIGAMTAALSHLRQYLREVVSLLKVNSEKLTDFSKNLSEITAQNSESINIVSSNTQELATGAMKQAKESAKGLEDLSSLSKEVEIIVSTSHKVKNQSGAAKQKSYTGLEAINILKQRTMDNELVVNKLSETTGQLTDASQNINNIIIAINDIAEQTNLLALNAAIEAARAGEAGKGFSVVAEEIRKLSEQTSESTRMIGKIVQSIVDSVSEMKHNMDMSKNAMSEEKLSVNNAEMSFEEISSAIEETEKEIEVLIEKVKAVSDKKDKVLSIFEDISSISQQSAAASEEVSASMEEQSSSMEEIANTSAALNNIVMQLDEITNKFRI</sequence>
<feature type="signal peptide" evidence="5">
    <location>
        <begin position="1"/>
        <end position="26"/>
    </location>
</feature>
<dbReference type="GO" id="GO:0016020">
    <property type="term" value="C:membrane"/>
    <property type="evidence" value="ECO:0007669"/>
    <property type="project" value="InterPro"/>
</dbReference>
<dbReference type="PANTHER" id="PTHR32089">
    <property type="entry name" value="METHYL-ACCEPTING CHEMOTAXIS PROTEIN MCPB"/>
    <property type="match status" value="1"/>
</dbReference>
<dbReference type="EMBL" id="FQZO01000003">
    <property type="protein sequence ID" value="SHJ15056.1"/>
    <property type="molecule type" value="Genomic_DNA"/>
</dbReference>
<gene>
    <name evidence="7" type="ORF">SAMN05444401_2298</name>
</gene>
<dbReference type="InterPro" id="IPR004089">
    <property type="entry name" value="MCPsignal_dom"/>
</dbReference>
<evidence type="ECO:0000259" key="6">
    <source>
        <dbReference type="PROSITE" id="PS50111"/>
    </source>
</evidence>
<dbReference type="InterPro" id="IPR029151">
    <property type="entry name" value="Sensor-like_sf"/>
</dbReference>
<evidence type="ECO:0000256" key="1">
    <source>
        <dbReference type="ARBA" id="ARBA00023224"/>
    </source>
</evidence>
<feature type="coiled-coil region" evidence="3">
    <location>
        <begin position="594"/>
        <end position="628"/>
    </location>
</feature>
<dbReference type="SUPFAM" id="SSF103190">
    <property type="entry name" value="Sensory domain-like"/>
    <property type="match status" value="1"/>
</dbReference>